<dbReference type="Proteomes" id="UP001569963">
    <property type="component" value="Unassembled WGS sequence"/>
</dbReference>
<comment type="caution">
    <text evidence="2">The sequence shown here is derived from an EMBL/GenBank/DDBJ whole genome shotgun (WGS) entry which is preliminary data.</text>
</comment>
<dbReference type="InterPro" id="IPR007278">
    <property type="entry name" value="DUF397"/>
</dbReference>
<protein>
    <submittedName>
        <fullName evidence="2">DUF397 domain-containing protein</fullName>
    </submittedName>
</protein>
<dbReference type="RefSeq" id="WP_371948880.1">
    <property type="nucleotide sequence ID" value="NZ_JAXCEI010000004.1"/>
</dbReference>
<gene>
    <name evidence="2" type="ORF">SM611_09645</name>
</gene>
<organism evidence="2 3">
    <name type="scientific">Actinomadura monticuli</name>
    <dbReference type="NCBI Taxonomy" id="3097367"/>
    <lineage>
        <taxon>Bacteria</taxon>
        <taxon>Bacillati</taxon>
        <taxon>Actinomycetota</taxon>
        <taxon>Actinomycetes</taxon>
        <taxon>Streptosporangiales</taxon>
        <taxon>Thermomonosporaceae</taxon>
        <taxon>Actinomadura</taxon>
    </lineage>
</organism>
<sequence length="57" mass="6050">MDVTWRKSSRSGEAGDNCVEVAGFPGGVGIRDSKDPHGPKLLVGRDEFAALVASLRH</sequence>
<reference evidence="2 3" key="1">
    <citation type="submission" date="2023-11" db="EMBL/GenBank/DDBJ databases">
        <title>Actinomadura monticuli sp. nov., isolated from volcanic ash.</title>
        <authorList>
            <person name="Lee S.D."/>
            <person name="Yang H."/>
            <person name="Kim I.S."/>
        </authorList>
    </citation>
    <scope>NUCLEOTIDE SEQUENCE [LARGE SCALE GENOMIC DNA]</scope>
    <source>
        <strain evidence="2 3">DLS-62</strain>
    </source>
</reference>
<feature type="domain" description="DUF397" evidence="1">
    <location>
        <begin position="4"/>
        <end position="56"/>
    </location>
</feature>
<proteinExistence type="predicted"/>
<evidence type="ECO:0000313" key="2">
    <source>
        <dbReference type="EMBL" id="MFA1539193.1"/>
    </source>
</evidence>
<evidence type="ECO:0000313" key="3">
    <source>
        <dbReference type="Proteomes" id="UP001569963"/>
    </source>
</evidence>
<evidence type="ECO:0000259" key="1">
    <source>
        <dbReference type="Pfam" id="PF04149"/>
    </source>
</evidence>
<keyword evidence="3" id="KW-1185">Reference proteome</keyword>
<accession>A0ABV4Q7Q5</accession>
<name>A0ABV4Q7Q5_9ACTN</name>
<dbReference type="EMBL" id="JAXCEI010000004">
    <property type="protein sequence ID" value="MFA1539193.1"/>
    <property type="molecule type" value="Genomic_DNA"/>
</dbReference>
<dbReference type="Pfam" id="PF04149">
    <property type="entry name" value="DUF397"/>
    <property type="match status" value="1"/>
</dbReference>